<sequence>MNNEGEPLHSDRSAWNVVDFANEHARDINDSTLKRHLPTPGTAGNIARDDGTNWQSVELVAYVPFAPTARGDLIAANTTPTWARLALSGSTGSIFTRDANDPVWSSYFISGAAGETLTFNKSLTLTGVNGRSLTLTNSLVVQGGGTTTLSSSGAYTLTIPKTGTAVIGTGTISRIAEWVTDANTIQASTLIKSGAGVLTLSAGGAYTLTIPETGTTALLATTNIFTAKQTIADSATISPLNITERSAAPSSPASNDIYLDDGTNTASTSPGWRRYTGAAWEDMGAVESSIAALGAHASRVTTQTIATSWGDDYVTFTSEVLDQDSYFDLGGQPTRFTIPDTGWYVISGYVIWDNAAASKSIGIHRNRTEMLAQERSMTGGAGEHTSIGGVFYLTSGNYVELYVSTEFGDDLETAHFYIARI</sequence>
<dbReference type="SUPFAM" id="SSF49842">
    <property type="entry name" value="TNF-like"/>
    <property type="match status" value="1"/>
</dbReference>
<proteinExistence type="predicted"/>
<accession>A0A0F9RS94</accession>
<name>A0A0F9RS94_9ZZZZ</name>
<dbReference type="EMBL" id="LAZR01001007">
    <property type="protein sequence ID" value="KKN52727.1"/>
    <property type="molecule type" value="Genomic_DNA"/>
</dbReference>
<organism evidence="1">
    <name type="scientific">marine sediment metagenome</name>
    <dbReference type="NCBI Taxonomy" id="412755"/>
    <lineage>
        <taxon>unclassified sequences</taxon>
        <taxon>metagenomes</taxon>
        <taxon>ecological metagenomes</taxon>
    </lineage>
</organism>
<reference evidence="1" key="1">
    <citation type="journal article" date="2015" name="Nature">
        <title>Complex archaea that bridge the gap between prokaryotes and eukaryotes.</title>
        <authorList>
            <person name="Spang A."/>
            <person name="Saw J.H."/>
            <person name="Jorgensen S.L."/>
            <person name="Zaremba-Niedzwiedzka K."/>
            <person name="Martijn J."/>
            <person name="Lind A.E."/>
            <person name="van Eijk R."/>
            <person name="Schleper C."/>
            <person name="Guy L."/>
            <person name="Ettema T.J."/>
        </authorList>
    </citation>
    <scope>NUCLEOTIDE SEQUENCE</scope>
</reference>
<evidence type="ECO:0000313" key="1">
    <source>
        <dbReference type="EMBL" id="KKN52727.1"/>
    </source>
</evidence>
<protein>
    <recommendedName>
        <fullName evidence="2">C1q domain-containing protein</fullName>
    </recommendedName>
</protein>
<gene>
    <name evidence="1" type="ORF">LCGC14_0609640</name>
</gene>
<dbReference type="Gene3D" id="2.60.120.40">
    <property type="match status" value="1"/>
</dbReference>
<evidence type="ECO:0008006" key="2">
    <source>
        <dbReference type="Google" id="ProtNLM"/>
    </source>
</evidence>
<dbReference type="InterPro" id="IPR008983">
    <property type="entry name" value="Tumour_necrosis_fac-like_dom"/>
</dbReference>
<dbReference type="AlphaFoldDB" id="A0A0F9RS94"/>
<comment type="caution">
    <text evidence="1">The sequence shown here is derived from an EMBL/GenBank/DDBJ whole genome shotgun (WGS) entry which is preliminary data.</text>
</comment>